<protein>
    <recommendedName>
        <fullName evidence="3">Lipopolysaccharide biosynthesis protein</fullName>
    </recommendedName>
</protein>
<dbReference type="AlphaFoldDB" id="A0A7X1XIN4"/>
<organism evidence="1 2">
    <name type="scientific">Pseudomonas helleri</name>
    <dbReference type="NCBI Taxonomy" id="1608996"/>
    <lineage>
        <taxon>Bacteria</taxon>
        <taxon>Pseudomonadati</taxon>
        <taxon>Pseudomonadota</taxon>
        <taxon>Gammaproteobacteria</taxon>
        <taxon>Pseudomonadales</taxon>
        <taxon>Pseudomonadaceae</taxon>
        <taxon>Pseudomonas</taxon>
    </lineage>
</organism>
<accession>A0A7X1XIN4</accession>
<evidence type="ECO:0000313" key="2">
    <source>
        <dbReference type="Proteomes" id="UP000489190"/>
    </source>
</evidence>
<dbReference type="RefSeq" id="WP_153330609.1">
    <property type="nucleotide sequence ID" value="NZ_WIWI01000091.1"/>
</dbReference>
<comment type="caution">
    <text evidence="1">The sequence shown here is derived from an EMBL/GenBank/DDBJ whole genome shotgun (WGS) entry which is preliminary data.</text>
</comment>
<gene>
    <name evidence="1" type="ORF">GHO39_24170</name>
</gene>
<name>A0A7X1XIN4_9PSED</name>
<sequence length="424" mass="47966">MGIIQQAVNRVIYPAAYMYLSVQSRVNQIKDLFRSDNVIYAAPYGGQKVVLMALYQKGELRADVAHVLACAKEQGAYVICVNTLKLKLPERYSGVIDCYIEKYNFGRDFSSYKSGFSYIYKQSIGDECERVLMINDSVYYSKNKSDKFVRDMLSSSCEVLGGTENFEFEHHMGSFCISFSGGIIRAKKFKKYWQAYKNSDVRPVVIKRGELELSRMLKRCVSSPDNFRSLYDLTRASMYIKDNPAVLDEIIKLSRSPDNKTFKGFSFSDISQKVVSKYLHNSASLTGVESFNADLEDLGALDVYYAQSVEDYFNFIFSSIVNGAAVSGSLRATINEEFATSFLELFIKGSPIHLSAIFLHRLGFPLIKLDGLYRGAFIVRDVEVIAGELAPEEGEAFRRLLYARPFGCDTLFGWKRAAFERGLI</sequence>
<dbReference type="EMBL" id="WIWI01000091">
    <property type="protein sequence ID" value="MQT92203.1"/>
    <property type="molecule type" value="Genomic_DNA"/>
</dbReference>
<reference evidence="1 2" key="1">
    <citation type="submission" date="2019-10" db="EMBL/GenBank/DDBJ databases">
        <title>Evaluation of single-gene subtyping targets for Pseudomonas.</title>
        <authorList>
            <person name="Reichler S.J."/>
            <person name="Orsi R.H."/>
            <person name="Wiedmann M."/>
            <person name="Martin N.H."/>
            <person name="Murphy S.I."/>
        </authorList>
    </citation>
    <scope>NUCLEOTIDE SEQUENCE [LARGE SCALE GENOMIC DNA]</scope>
    <source>
        <strain evidence="1 2">FSL R10-3254</strain>
    </source>
</reference>
<evidence type="ECO:0008006" key="3">
    <source>
        <dbReference type="Google" id="ProtNLM"/>
    </source>
</evidence>
<evidence type="ECO:0000313" key="1">
    <source>
        <dbReference type="EMBL" id="MQT92203.1"/>
    </source>
</evidence>
<dbReference type="Proteomes" id="UP000489190">
    <property type="component" value="Unassembled WGS sequence"/>
</dbReference>
<proteinExistence type="predicted"/>